<protein>
    <submittedName>
        <fullName evidence="2">Uncharacterized protein</fullName>
    </submittedName>
</protein>
<evidence type="ECO:0000256" key="1">
    <source>
        <dbReference type="SAM" id="Phobius"/>
    </source>
</evidence>
<name>A0ABT2MUS8_9CYAN</name>
<gene>
    <name evidence="2" type="ORF">NG799_15020</name>
</gene>
<evidence type="ECO:0000313" key="3">
    <source>
        <dbReference type="Proteomes" id="UP001525890"/>
    </source>
</evidence>
<feature type="transmembrane region" description="Helical" evidence="1">
    <location>
        <begin position="59"/>
        <end position="78"/>
    </location>
</feature>
<proteinExistence type="predicted"/>
<keyword evidence="1" id="KW-0812">Transmembrane</keyword>
<keyword evidence="1" id="KW-1133">Transmembrane helix</keyword>
<organism evidence="2 3">
    <name type="scientific">Laspinema palackyanum D2a</name>
    <dbReference type="NCBI Taxonomy" id="2953684"/>
    <lineage>
        <taxon>Bacteria</taxon>
        <taxon>Bacillati</taxon>
        <taxon>Cyanobacteriota</taxon>
        <taxon>Cyanophyceae</taxon>
        <taxon>Oscillatoriophycideae</taxon>
        <taxon>Oscillatoriales</taxon>
        <taxon>Laspinemataceae</taxon>
        <taxon>Laspinema</taxon>
        <taxon>Laspinema palackyanum</taxon>
    </lineage>
</organism>
<reference evidence="2 3" key="1">
    <citation type="journal article" date="2022" name="Front. Microbiol.">
        <title>High genomic differentiation and limited gene flow indicate recent cryptic speciation within the genus Laspinema (cyanobacteria).</title>
        <authorList>
            <person name="Stanojkovic A."/>
            <person name="Skoupy S."/>
            <person name="Skaloud P."/>
            <person name="Dvorak P."/>
        </authorList>
    </citation>
    <scope>NUCLEOTIDE SEQUENCE [LARGE SCALE GENOMIC DNA]</scope>
    <source>
        <strain evidence="2 3">D2a</strain>
    </source>
</reference>
<comment type="caution">
    <text evidence="2">The sequence shown here is derived from an EMBL/GenBank/DDBJ whole genome shotgun (WGS) entry which is preliminary data.</text>
</comment>
<accession>A0ABT2MUS8</accession>
<keyword evidence="3" id="KW-1185">Reference proteome</keyword>
<sequence length="115" mass="12482">MSNKIPQDPKFWQLMECLIPNLIGLYIDSYFGCALSVICLLWHWTGDKTDRTSTPRQKAIALLPVAIAFCVLNGLSSVPGAPGSVNPGGGTLNRLPLIAVVPPKTKPDFLDTVEF</sequence>
<feature type="transmembrane region" description="Helical" evidence="1">
    <location>
        <begin position="21"/>
        <end position="44"/>
    </location>
</feature>
<evidence type="ECO:0000313" key="2">
    <source>
        <dbReference type="EMBL" id="MCT7967651.1"/>
    </source>
</evidence>
<dbReference type="RefSeq" id="WP_368007219.1">
    <property type="nucleotide sequence ID" value="NZ_JAMXFF010000021.1"/>
</dbReference>
<dbReference type="Proteomes" id="UP001525890">
    <property type="component" value="Unassembled WGS sequence"/>
</dbReference>
<dbReference type="EMBL" id="JAMXFF010000021">
    <property type="protein sequence ID" value="MCT7967651.1"/>
    <property type="molecule type" value="Genomic_DNA"/>
</dbReference>
<keyword evidence="1" id="KW-0472">Membrane</keyword>